<evidence type="ECO:0000313" key="1">
    <source>
        <dbReference type="EMBL" id="MBC8433568.1"/>
    </source>
</evidence>
<dbReference type="EMBL" id="JACNIG010000309">
    <property type="protein sequence ID" value="MBC8433568.1"/>
    <property type="molecule type" value="Genomic_DNA"/>
</dbReference>
<reference evidence="1 2" key="1">
    <citation type="submission" date="2020-08" db="EMBL/GenBank/DDBJ databases">
        <title>Bridging the membrane lipid divide: bacteria of the FCB group superphylum have the potential to synthesize archaeal ether lipids.</title>
        <authorList>
            <person name="Villanueva L."/>
            <person name="Von Meijenfeldt F.A.B."/>
            <person name="Westbye A.B."/>
            <person name="Yadav S."/>
            <person name="Hopmans E.C."/>
            <person name="Dutilh B.E."/>
            <person name="Sinninghe Damste J.S."/>
        </authorList>
    </citation>
    <scope>NUCLEOTIDE SEQUENCE [LARGE SCALE GENOMIC DNA]</scope>
    <source>
        <strain evidence="1">NIOZ-UU17</strain>
    </source>
</reference>
<dbReference type="Proteomes" id="UP000605201">
    <property type="component" value="Unassembled WGS sequence"/>
</dbReference>
<proteinExistence type="predicted"/>
<dbReference type="InterPro" id="IPR011990">
    <property type="entry name" value="TPR-like_helical_dom_sf"/>
</dbReference>
<sequence length="322" mass="35541">MNIVEKIKALLKEAGLYHSMGLLNEAMGKYKKAVEMIEDNEQLKSRTNLIAGISKKIDLLEKDMHKVEAAADKPEVSAKVQDLIKKLFTVAEDKNQDAVALDGAIALAKFGQHERAILEFKELLAKNSVRVVAAKNIIRCHMANTSVDAAVDQYEQWLSSDLFVPGELNKLRFFLESLLKKEGVEKKLLPAETPAATPEPTIEMPEVEEAEIAVIEIEEDEDHDDEVLDINSIGITLDSGPRKGDIVELDVSFQSGNVISLLITHTDTDLIELFNVGETLHNIQFYSSIAMFGGSGIVDTKTHIESGPRRGDYSIDLKVVGT</sequence>
<accession>A0A8J6TR94</accession>
<protein>
    <recommendedName>
        <fullName evidence="3">Tetratricopeptide repeat protein</fullName>
    </recommendedName>
</protein>
<dbReference type="AlphaFoldDB" id="A0A8J6TR94"/>
<comment type="caution">
    <text evidence="1">The sequence shown here is derived from an EMBL/GenBank/DDBJ whole genome shotgun (WGS) entry which is preliminary data.</text>
</comment>
<name>A0A8J6TR94_9BACT</name>
<organism evidence="1 2">
    <name type="scientific">Candidatus Desulfatibia vada</name>
    <dbReference type="NCBI Taxonomy" id="2841696"/>
    <lineage>
        <taxon>Bacteria</taxon>
        <taxon>Pseudomonadati</taxon>
        <taxon>Thermodesulfobacteriota</taxon>
        <taxon>Desulfobacteria</taxon>
        <taxon>Desulfobacterales</taxon>
        <taxon>Desulfobacterales incertae sedis</taxon>
        <taxon>Candidatus Desulfatibia</taxon>
    </lineage>
</organism>
<evidence type="ECO:0000313" key="2">
    <source>
        <dbReference type="Proteomes" id="UP000605201"/>
    </source>
</evidence>
<evidence type="ECO:0008006" key="3">
    <source>
        <dbReference type="Google" id="ProtNLM"/>
    </source>
</evidence>
<gene>
    <name evidence="1" type="ORF">H8D96_16800</name>
</gene>
<dbReference type="SUPFAM" id="SSF48452">
    <property type="entry name" value="TPR-like"/>
    <property type="match status" value="1"/>
</dbReference>
<dbReference type="Gene3D" id="1.25.40.10">
    <property type="entry name" value="Tetratricopeptide repeat domain"/>
    <property type="match status" value="1"/>
</dbReference>